<evidence type="ECO:0000256" key="7">
    <source>
        <dbReference type="SAM" id="Phobius"/>
    </source>
</evidence>
<accession>A0A316YF40</accession>
<dbReference type="PROSITE" id="PS50850">
    <property type="entry name" value="MFS"/>
    <property type="match status" value="1"/>
</dbReference>
<organism evidence="9 10">
    <name type="scientific">Acaromyces ingoldii</name>
    <dbReference type="NCBI Taxonomy" id="215250"/>
    <lineage>
        <taxon>Eukaryota</taxon>
        <taxon>Fungi</taxon>
        <taxon>Dikarya</taxon>
        <taxon>Basidiomycota</taxon>
        <taxon>Ustilaginomycotina</taxon>
        <taxon>Exobasidiomycetes</taxon>
        <taxon>Exobasidiales</taxon>
        <taxon>Cryptobasidiaceae</taxon>
        <taxon>Acaromyces</taxon>
    </lineage>
</organism>
<keyword evidence="10" id="KW-1185">Reference proteome</keyword>
<feature type="transmembrane region" description="Helical" evidence="7">
    <location>
        <begin position="523"/>
        <end position="541"/>
    </location>
</feature>
<dbReference type="GeneID" id="37046160"/>
<evidence type="ECO:0000313" key="9">
    <source>
        <dbReference type="EMBL" id="PWN87494.1"/>
    </source>
</evidence>
<feature type="domain" description="Major facilitator superfamily (MFS) profile" evidence="8">
    <location>
        <begin position="45"/>
        <end position="546"/>
    </location>
</feature>
<reference evidence="9 10" key="1">
    <citation type="journal article" date="2018" name="Mol. Biol. Evol.">
        <title>Broad Genomic Sampling Reveals a Smut Pathogenic Ancestry of the Fungal Clade Ustilaginomycotina.</title>
        <authorList>
            <person name="Kijpornyongpan T."/>
            <person name="Mondo S.J."/>
            <person name="Barry K."/>
            <person name="Sandor L."/>
            <person name="Lee J."/>
            <person name="Lipzen A."/>
            <person name="Pangilinan J."/>
            <person name="LaButti K."/>
            <person name="Hainaut M."/>
            <person name="Henrissat B."/>
            <person name="Grigoriev I.V."/>
            <person name="Spatafora J.W."/>
            <person name="Aime M.C."/>
        </authorList>
    </citation>
    <scope>NUCLEOTIDE SEQUENCE [LARGE SCALE GENOMIC DNA]</scope>
    <source>
        <strain evidence="9 10">MCA 4198</strain>
    </source>
</reference>
<feature type="transmembrane region" description="Helical" evidence="7">
    <location>
        <begin position="200"/>
        <end position="220"/>
    </location>
</feature>
<feature type="transmembrane region" description="Helical" evidence="7">
    <location>
        <begin position="42"/>
        <end position="67"/>
    </location>
</feature>
<evidence type="ECO:0000256" key="6">
    <source>
        <dbReference type="SAM" id="MobiDB-lite"/>
    </source>
</evidence>
<feature type="transmembrane region" description="Helical" evidence="7">
    <location>
        <begin position="250"/>
        <end position="269"/>
    </location>
</feature>
<proteinExistence type="predicted"/>
<feature type="transmembrane region" description="Helical" evidence="7">
    <location>
        <begin position="411"/>
        <end position="436"/>
    </location>
</feature>
<evidence type="ECO:0000256" key="2">
    <source>
        <dbReference type="ARBA" id="ARBA00022448"/>
    </source>
</evidence>
<sequence length="565" mass="60392">MSAGSSGGEATERTPLLRRSDNGDGSGGEQGRDIAMPPLSRLAPICVAIWVPVFVASLDSTIVATLVGSVSSSFNRSEQAAWLGSSYLLSVCCFTPIYGRLCDIMGRKYAMLLALSFFSAGNLLCGLAPSMEILIAARAIAGAGGGGLTTCTSTILSDIIPLRNRGLYQGLTNIIYGLGAGLGGPMGGLLNDTWGWRNAFLVQMPFLILSLALCLFIIPMGPKIKPDGQMLDREAEEEPSIFEKLKTIDVIGSLTLVGFVGSILFSLSSMSADDRTIDEPIVWGGLVFGTVSGVLFVFVETKVARSPILPMKLLTSRTGAAVAICNLTQSITNFAFLYNYPLVLQAVRLESASKAGLHLIPNSIMLSIGSVMAGLYMRKTGYYHRYNVFSAALIVVSMSWILLLSPKTPEWITYAAVVPTGFGFASVLTCTLLALINTVPRSEIAVATGVSYLFRTTGQVVGVAVSGAILQNSLKHELRKRIKGAGAEELITKIRHQSSIIPQLAKAQQKAAIRSYDVSLKHAFFFALCSSLITLLATYMMENLKLPEVGNKPLQASEEEEATQS</sequence>
<dbReference type="PANTHER" id="PTHR23501:SF191">
    <property type="entry name" value="VACUOLAR BASIC AMINO ACID TRANSPORTER 4"/>
    <property type="match status" value="1"/>
</dbReference>
<feature type="region of interest" description="Disordered" evidence="6">
    <location>
        <begin position="1"/>
        <end position="33"/>
    </location>
</feature>
<evidence type="ECO:0000256" key="3">
    <source>
        <dbReference type="ARBA" id="ARBA00022692"/>
    </source>
</evidence>
<dbReference type="PANTHER" id="PTHR23501">
    <property type="entry name" value="MAJOR FACILITATOR SUPERFAMILY"/>
    <property type="match status" value="1"/>
</dbReference>
<keyword evidence="4 7" id="KW-1133">Transmembrane helix</keyword>
<dbReference type="GO" id="GO:0012505">
    <property type="term" value="C:endomembrane system"/>
    <property type="evidence" value="ECO:0007669"/>
    <property type="project" value="UniProtKB-SubCell"/>
</dbReference>
<feature type="transmembrane region" description="Helical" evidence="7">
    <location>
        <begin position="281"/>
        <end position="299"/>
    </location>
</feature>
<dbReference type="InterPro" id="IPR020846">
    <property type="entry name" value="MFS_dom"/>
</dbReference>
<evidence type="ECO:0000256" key="1">
    <source>
        <dbReference type="ARBA" id="ARBA00004127"/>
    </source>
</evidence>
<feature type="transmembrane region" description="Helical" evidence="7">
    <location>
        <begin position="135"/>
        <end position="156"/>
    </location>
</feature>
<dbReference type="InterPro" id="IPR011701">
    <property type="entry name" value="MFS"/>
</dbReference>
<dbReference type="EMBL" id="KZ819640">
    <property type="protein sequence ID" value="PWN87494.1"/>
    <property type="molecule type" value="Genomic_DNA"/>
</dbReference>
<evidence type="ECO:0000256" key="5">
    <source>
        <dbReference type="ARBA" id="ARBA00023136"/>
    </source>
</evidence>
<keyword evidence="5 7" id="KW-0472">Membrane</keyword>
<dbReference type="STRING" id="215250.A0A316YF40"/>
<feature type="transmembrane region" description="Helical" evidence="7">
    <location>
        <begin position="320"/>
        <end position="338"/>
    </location>
</feature>
<dbReference type="InParanoid" id="A0A316YF40"/>
<evidence type="ECO:0000259" key="8">
    <source>
        <dbReference type="PROSITE" id="PS50850"/>
    </source>
</evidence>
<feature type="transmembrane region" description="Helical" evidence="7">
    <location>
        <begin position="79"/>
        <end position="98"/>
    </location>
</feature>
<dbReference type="GO" id="GO:0005886">
    <property type="term" value="C:plasma membrane"/>
    <property type="evidence" value="ECO:0007669"/>
    <property type="project" value="TreeGrafter"/>
</dbReference>
<dbReference type="RefSeq" id="XP_025374692.1">
    <property type="nucleotide sequence ID" value="XM_025524244.1"/>
</dbReference>
<gene>
    <name evidence="9" type="ORF">FA10DRAFT_288913</name>
</gene>
<feature type="transmembrane region" description="Helical" evidence="7">
    <location>
        <begin position="358"/>
        <end position="376"/>
    </location>
</feature>
<feature type="transmembrane region" description="Helical" evidence="7">
    <location>
        <begin position="168"/>
        <end position="188"/>
    </location>
</feature>
<feature type="transmembrane region" description="Helical" evidence="7">
    <location>
        <begin position="110"/>
        <end position="129"/>
    </location>
</feature>
<dbReference type="Proteomes" id="UP000245768">
    <property type="component" value="Unassembled WGS sequence"/>
</dbReference>
<name>A0A316YF40_9BASI</name>
<keyword evidence="3 7" id="KW-0812">Transmembrane</keyword>
<dbReference type="Gene3D" id="1.20.1250.20">
    <property type="entry name" value="MFS general substrate transporter like domains"/>
    <property type="match status" value="1"/>
</dbReference>
<dbReference type="AlphaFoldDB" id="A0A316YF40"/>
<evidence type="ECO:0000256" key="4">
    <source>
        <dbReference type="ARBA" id="ARBA00022989"/>
    </source>
</evidence>
<dbReference type="OrthoDB" id="3437016at2759"/>
<keyword evidence="2" id="KW-0813">Transport</keyword>
<comment type="subcellular location">
    <subcellularLocation>
        <location evidence="1">Endomembrane system</location>
        <topology evidence="1">Multi-pass membrane protein</topology>
    </subcellularLocation>
</comment>
<dbReference type="GO" id="GO:0000329">
    <property type="term" value="C:fungal-type vacuole membrane"/>
    <property type="evidence" value="ECO:0007669"/>
    <property type="project" value="TreeGrafter"/>
</dbReference>
<protein>
    <submittedName>
        <fullName evidence="9">MFS general substrate transporter</fullName>
    </submittedName>
</protein>
<dbReference type="GO" id="GO:0015174">
    <property type="term" value="F:basic amino acid transmembrane transporter activity"/>
    <property type="evidence" value="ECO:0007669"/>
    <property type="project" value="TreeGrafter"/>
</dbReference>
<dbReference type="Pfam" id="PF07690">
    <property type="entry name" value="MFS_1"/>
    <property type="match status" value="1"/>
</dbReference>
<feature type="transmembrane region" description="Helical" evidence="7">
    <location>
        <begin position="388"/>
        <end position="405"/>
    </location>
</feature>
<dbReference type="SUPFAM" id="SSF103473">
    <property type="entry name" value="MFS general substrate transporter"/>
    <property type="match status" value="1"/>
</dbReference>
<evidence type="ECO:0000313" key="10">
    <source>
        <dbReference type="Proteomes" id="UP000245768"/>
    </source>
</evidence>
<dbReference type="InterPro" id="IPR036259">
    <property type="entry name" value="MFS_trans_sf"/>
</dbReference>